<protein>
    <submittedName>
        <fullName evidence="3">Uncharacterized protein</fullName>
    </submittedName>
</protein>
<keyword evidence="1" id="KW-0472">Membrane</keyword>
<feature type="chain" id="PRO_5045612791" evidence="2">
    <location>
        <begin position="22"/>
        <end position="70"/>
    </location>
</feature>
<name>A0ABV7J8J4_9GAMM</name>
<evidence type="ECO:0000313" key="4">
    <source>
        <dbReference type="Proteomes" id="UP001595533"/>
    </source>
</evidence>
<evidence type="ECO:0000313" key="3">
    <source>
        <dbReference type="EMBL" id="MFC3193259.1"/>
    </source>
</evidence>
<evidence type="ECO:0000256" key="1">
    <source>
        <dbReference type="SAM" id="Phobius"/>
    </source>
</evidence>
<keyword evidence="1" id="KW-1133">Transmembrane helix</keyword>
<keyword evidence="2" id="KW-0732">Signal</keyword>
<dbReference type="EMBL" id="JBHRTS010000002">
    <property type="protein sequence ID" value="MFC3193259.1"/>
    <property type="molecule type" value="Genomic_DNA"/>
</dbReference>
<dbReference type="RefSeq" id="WP_077409938.1">
    <property type="nucleotide sequence ID" value="NZ_JBHRTS010000002.1"/>
</dbReference>
<keyword evidence="4" id="KW-1185">Reference proteome</keyword>
<reference evidence="4" key="1">
    <citation type="journal article" date="2019" name="Int. J. Syst. Evol. Microbiol.">
        <title>The Global Catalogue of Microorganisms (GCM) 10K type strain sequencing project: providing services to taxonomists for standard genome sequencing and annotation.</title>
        <authorList>
            <consortium name="The Broad Institute Genomics Platform"/>
            <consortium name="The Broad Institute Genome Sequencing Center for Infectious Disease"/>
            <person name="Wu L."/>
            <person name="Ma J."/>
        </authorList>
    </citation>
    <scope>NUCLEOTIDE SEQUENCE [LARGE SCALE GENOMIC DNA]</scope>
    <source>
        <strain evidence="4">KCTC 42953</strain>
    </source>
</reference>
<sequence length="70" mass="7936">MKFKKIWLLLFLTCVCLPAMAYIGPAAGIPIIGSVVGFFVTLFLVIVAILFWPIRKIIKKRKQKAQQDQT</sequence>
<comment type="caution">
    <text evidence="3">The sequence shown here is derived from an EMBL/GenBank/DDBJ whole genome shotgun (WGS) entry which is preliminary data.</text>
</comment>
<dbReference type="Proteomes" id="UP001595533">
    <property type="component" value="Unassembled WGS sequence"/>
</dbReference>
<feature type="transmembrane region" description="Helical" evidence="1">
    <location>
        <begin position="31"/>
        <end position="54"/>
    </location>
</feature>
<feature type="signal peptide" evidence="2">
    <location>
        <begin position="1"/>
        <end position="21"/>
    </location>
</feature>
<evidence type="ECO:0000256" key="2">
    <source>
        <dbReference type="SAM" id="SignalP"/>
    </source>
</evidence>
<keyword evidence="1" id="KW-0812">Transmembrane</keyword>
<proteinExistence type="predicted"/>
<organism evidence="3 4">
    <name type="scientific">Marinicella sediminis</name>
    <dbReference type="NCBI Taxonomy" id="1792834"/>
    <lineage>
        <taxon>Bacteria</taxon>
        <taxon>Pseudomonadati</taxon>
        <taxon>Pseudomonadota</taxon>
        <taxon>Gammaproteobacteria</taxon>
        <taxon>Lysobacterales</taxon>
        <taxon>Marinicellaceae</taxon>
        <taxon>Marinicella</taxon>
    </lineage>
</organism>
<gene>
    <name evidence="3" type="ORF">ACFODZ_03280</name>
</gene>
<accession>A0ABV7J8J4</accession>